<dbReference type="SUPFAM" id="SSF53649">
    <property type="entry name" value="Alkaline phosphatase-like"/>
    <property type="match status" value="1"/>
</dbReference>
<gene>
    <name evidence="1" type="ORF">GC096_06100</name>
</gene>
<protein>
    <recommendedName>
        <fullName evidence="3">Sulfatase N-terminal domain-containing protein</fullName>
    </recommendedName>
</protein>
<sequence>MHTEEAASISDPSCFLFTFSVGHKRVYVSGYIQSGALEEPDRCPGGKPLQTLDERGLTENTIAVFTSDHGAYLSEH</sequence>
<comment type="caution">
    <text evidence="1">The sequence shown here is derived from an EMBL/GenBank/DDBJ whole genome shotgun (WGS) entry which is preliminary data.</text>
</comment>
<evidence type="ECO:0008006" key="3">
    <source>
        <dbReference type="Google" id="ProtNLM"/>
    </source>
</evidence>
<dbReference type="Proteomes" id="UP000653578">
    <property type="component" value="Unassembled WGS sequence"/>
</dbReference>
<dbReference type="Gene3D" id="3.40.720.10">
    <property type="entry name" value="Alkaline Phosphatase, subunit A"/>
    <property type="match status" value="1"/>
</dbReference>
<name>A0ABX1X586_9BACL</name>
<dbReference type="InterPro" id="IPR017850">
    <property type="entry name" value="Alkaline_phosphatase_core_sf"/>
</dbReference>
<accession>A0ABX1X586</accession>
<dbReference type="RefSeq" id="WP_171629371.1">
    <property type="nucleotide sequence ID" value="NZ_WHNY01000019.1"/>
</dbReference>
<evidence type="ECO:0000313" key="1">
    <source>
        <dbReference type="EMBL" id="NOU63595.1"/>
    </source>
</evidence>
<organism evidence="1 2">
    <name type="scientific">Paenibacillus plantarum</name>
    <dbReference type="NCBI Taxonomy" id="2654975"/>
    <lineage>
        <taxon>Bacteria</taxon>
        <taxon>Bacillati</taxon>
        <taxon>Bacillota</taxon>
        <taxon>Bacilli</taxon>
        <taxon>Bacillales</taxon>
        <taxon>Paenibacillaceae</taxon>
        <taxon>Paenibacillus</taxon>
    </lineage>
</organism>
<dbReference type="EMBL" id="WHNY01000019">
    <property type="protein sequence ID" value="NOU63595.1"/>
    <property type="molecule type" value="Genomic_DNA"/>
</dbReference>
<reference evidence="1 2" key="1">
    <citation type="submission" date="2019-10" db="EMBL/GenBank/DDBJ databases">
        <title>Description of Paenibacillus humi sp. nov.</title>
        <authorList>
            <person name="Carlier A."/>
            <person name="Qi S."/>
        </authorList>
    </citation>
    <scope>NUCLEOTIDE SEQUENCE [LARGE SCALE GENOMIC DNA]</scope>
    <source>
        <strain evidence="1 2">LMG 31461</strain>
    </source>
</reference>
<keyword evidence="2" id="KW-1185">Reference proteome</keyword>
<evidence type="ECO:0000313" key="2">
    <source>
        <dbReference type="Proteomes" id="UP000653578"/>
    </source>
</evidence>
<proteinExistence type="predicted"/>